<dbReference type="AlphaFoldDB" id="A0A1X0QAU6"/>
<keyword evidence="2" id="KW-1185">Reference proteome</keyword>
<gene>
    <name evidence="1" type="ORF">HERIO_1280</name>
</gene>
<comment type="caution">
    <text evidence="1">The sequence shown here is derived from an EMBL/GenBank/DDBJ whole genome shotgun (WGS) entry which is preliminary data.</text>
</comment>
<protein>
    <recommendedName>
        <fullName evidence="3">Cyclin N-terminal domain-containing protein</fullName>
    </recommendedName>
</protein>
<dbReference type="Proteomes" id="UP000192356">
    <property type="component" value="Unassembled WGS sequence"/>
</dbReference>
<name>A0A1X0QAU6_9MICR</name>
<dbReference type="VEuPathDB" id="MicrosporidiaDB:A0H76_748"/>
<dbReference type="Gene3D" id="1.10.472.10">
    <property type="entry name" value="Cyclin-like"/>
    <property type="match status" value="1"/>
</dbReference>
<evidence type="ECO:0000313" key="2">
    <source>
        <dbReference type="Proteomes" id="UP000192356"/>
    </source>
</evidence>
<evidence type="ECO:0008006" key="3">
    <source>
        <dbReference type="Google" id="ProtNLM"/>
    </source>
</evidence>
<dbReference type="SUPFAM" id="SSF47954">
    <property type="entry name" value="Cyclin-like"/>
    <property type="match status" value="1"/>
</dbReference>
<dbReference type="VEuPathDB" id="MicrosporidiaDB:HERIO_1280"/>
<organism evidence="1 2">
    <name type="scientific">Hepatospora eriocheir</name>
    <dbReference type="NCBI Taxonomy" id="1081669"/>
    <lineage>
        <taxon>Eukaryota</taxon>
        <taxon>Fungi</taxon>
        <taxon>Fungi incertae sedis</taxon>
        <taxon>Microsporidia</taxon>
        <taxon>Hepatosporidae</taxon>
        <taxon>Hepatospora</taxon>
    </lineage>
</organism>
<dbReference type="EMBL" id="LVKB01000060">
    <property type="protein sequence ID" value="ORD96814.1"/>
    <property type="molecule type" value="Genomic_DNA"/>
</dbReference>
<reference evidence="1 2" key="1">
    <citation type="journal article" date="2017" name="Environ. Microbiol.">
        <title>Decay of the glycolytic pathway and adaptation to intranuclear parasitism within Enterocytozoonidae microsporidia.</title>
        <authorList>
            <person name="Wiredu Boakye D."/>
            <person name="Jaroenlak P."/>
            <person name="Prachumwat A."/>
            <person name="Williams T.A."/>
            <person name="Bateman K.S."/>
            <person name="Itsathitphaisarn O."/>
            <person name="Sritunyalucksana K."/>
            <person name="Paszkiewicz K.H."/>
            <person name="Moore K.A."/>
            <person name="Stentiford G.D."/>
            <person name="Williams B.A."/>
        </authorList>
    </citation>
    <scope>NUCLEOTIDE SEQUENCE [LARGE SCALE GENOMIC DNA]</scope>
    <source>
        <strain evidence="1 2">GB1</strain>
    </source>
</reference>
<proteinExistence type="predicted"/>
<dbReference type="InterPro" id="IPR036915">
    <property type="entry name" value="Cyclin-like_sf"/>
</dbReference>
<evidence type="ECO:0000313" key="1">
    <source>
        <dbReference type="EMBL" id="ORD96814.1"/>
    </source>
</evidence>
<accession>A0A1X0QAU6</accession>
<sequence length="171" mass="20052">MKIKRTKMSIYDNDIQKYNNVLENNVVDVYLEMYVKGIFDTAKNKMNFLNNVLSKYNVHGSNMNLSAHSTKKLKEFTFTDLLYAYIYLKKLNLEEVSVINEYFITCIVISIKYNDDYKRSNTQIIKGLNITITKVNKLERDILKILDYNLNIEDEILIEELIAIGDKISVK</sequence>